<dbReference type="Proteomes" id="UP000026962">
    <property type="component" value="Chromosome 5"/>
</dbReference>
<dbReference type="PANTHER" id="PTHR31087">
    <property type="match status" value="1"/>
</dbReference>
<dbReference type="InterPro" id="IPR038595">
    <property type="entry name" value="LOR_sf"/>
</dbReference>
<proteinExistence type="inferred from homology"/>
<dbReference type="InterPro" id="IPR007612">
    <property type="entry name" value="LOR"/>
</dbReference>
<protein>
    <recommendedName>
        <fullName evidence="5">Tubby C-terminal domain-containing protein</fullName>
    </recommendedName>
</protein>
<dbReference type="STRING" id="4537.A0A0E0L169"/>
<comment type="similarity">
    <text evidence="1">Belongs to the LOR family.</text>
</comment>
<dbReference type="EnsemblPlants" id="OPUNC05G10540.1">
    <property type="protein sequence ID" value="OPUNC05G10540.1"/>
    <property type="gene ID" value="OPUNC05G10540"/>
</dbReference>
<evidence type="ECO:0000313" key="3">
    <source>
        <dbReference type="EnsemblPlants" id="OPUNC05G10540.1"/>
    </source>
</evidence>
<reference evidence="3" key="2">
    <citation type="submission" date="2018-05" db="EMBL/GenBank/DDBJ databases">
        <title>OpunRS2 (Oryza punctata Reference Sequence Version 2).</title>
        <authorList>
            <person name="Zhang J."/>
            <person name="Kudrna D."/>
            <person name="Lee S."/>
            <person name="Talag J."/>
            <person name="Welchert J."/>
            <person name="Wing R.A."/>
        </authorList>
    </citation>
    <scope>NUCLEOTIDE SEQUENCE [LARGE SCALE GENOMIC DNA]</scope>
</reference>
<dbReference type="Gramene" id="OPUNC05G10540.1">
    <property type="protein sequence ID" value="OPUNC05G10540.1"/>
    <property type="gene ID" value="OPUNC05G10540"/>
</dbReference>
<dbReference type="PANTHER" id="PTHR31087:SF85">
    <property type="entry name" value="PROTEIN LURP-ONE-RELATED 7"/>
    <property type="match status" value="1"/>
</dbReference>
<dbReference type="SUPFAM" id="SSF54518">
    <property type="entry name" value="Tubby C-terminal domain-like"/>
    <property type="match status" value="1"/>
</dbReference>
<evidence type="ECO:0000256" key="2">
    <source>
        <dbReference type="SAM" id="MobiDB-lite"/>
    </source>
</evidence>
<feature type="compositionally biased region" description="Low complexity" evidence="2">
    <location>
        <begin position="34"/>
        <end position="48"/>
    </location>
</feature>
<accession>A0A0E0L169</accession>
<keyword evidence="4" id="KW-1185">Reference proteome</keyword>
<reference evidence="3" key="1">
    <citation type="submission" date="2015-04" db="UniProtKB">
        <authorList>
            <consortium name="EnsemblPlants"/>
        </authorList>
    </citation>
    <scope>IDENTIFICATION</scope>
</reference>
<dbReference type="OMA" id="QFPFDLF"/>
<dbReference type="eggNOG" id="ENOG502RZXW">
    <property type="taxonomic scope" value="Eukaryota"/>
</dbReference>
<name>A0A0E0L169_ORYPU</name>
<evidence type="ECO:0000256" key="1">
    <source>
        <dbReference type="ARBA" id="ARBA00005437"/>
    </source>
</evidence>
<dbReference type="Pfam" id="PF04525">
    <property type="entry name" value="LOR"/>
    <property type="match status" value="1"/>
</dbReference>
<organism evidence="3">
    <name type="scientific">Oryza punctata</name>
    <name type="common">Red rice</name>
    <dbReference type="NCBI Taxonomy" id="4537"/>
    <lineage>
        <taxon>Eukaryota</taxon>
        <taxon>Viridiplantae</taxon>
        <taxon>Streptophyta</taxon>
        <taxon>Embryophyta</taxon>
        <taxon>Tracheophyta</taxon>
        <taxon>Spermatophyta</taxon>
        <taxon>Magnoliopsida</taxon>
        <taxon>Liliopsida</taxon>
        <taxon>Poales</taxon>
        <taxon>Poaceae</taxon>
        <taxon>BOP clade</taxon>
        <taxon>Oryzoideae</taxon>
        <taxon>Oryzeae</taxon>
        <taxon>Oryzinae</taxon>
        <taxon>Oryza</taxon>
    </lineage>
</organism>
<dbReference type="InterPro" id="IPR025659">
    <property type="entry name" value="Tubby-like_C"/>
</dbReference>
<dbReference type="AlphaFoldDB" id="A0A0E0L169"/>
<dbReference type="HOGENOM" id="CLU_063146_4_1_1"/>
<sequence length="282" mass="30449">MICSSKQKLKSLRQLRKIGKQTHGTKAAPALVITPSTTPPSSSSLLLPPRRPPNRRTFLPNPTDHLSLSPPLGILILALARLPVAACWGGMDWRPGSAAPPVPVPVAAAPVVPVDFTVVKRRLGGGGDMEVRDASGGLAFRFVAAAAGGGRALLDAAGGVLVTVRSGEVMGEWQAFRGNSLDYKYIIYTAKSISVCSNRKEVHVFMPPRSDFQDTKASFRLIGNTSRRACTIISGDSIVSQTNLLYKLKKVVYSTRKFRVTIYPGNDTLLVMAMVMNFFIEK</sequence>
<evidence type="ECO:0000313" key="4">
    <source>
        <dbReference type="Proteomes" id="UP000026962"/>
    </source>
</evidence>
<evidence type="ECO:0008006" key="5">
    <source>
        <dbReference type="Google" id="ProtNLM"/>
    </source>
</evidence>
<dbReference type="Gene3D" id="2.40.160.200">
    <property type="entry name" value="LURP1-related"/>
    <property type="match status" value="1"/>
</dbReference>
<feature type="region of interest" description="Disordered" evidence="2">
    <location>
        <begin position="19"/>
        <end position="57"/>
    </location>
</feature>